<dbReference type="OrthoDB" id="1151561at2"/>
<proteinExistence type="predicted"/>
<keyword evidence="2" id="KW-1185">Reference proteome</keyword>
<accession>A0A1H2T4A5</accession>
<comment type="caution">
    <text evidence="1">The sequence shown here is derived from an EMBL/GenBank/DDBJ whole genome shotgun (WGS) entry which is preliminary data.</text>
</comment>
<dbReference type="Proteomes" id="UP000182771">
    <property type="component" value="Unassembled WGS sequence"/>
</dbReference>
<organism evidence="1 2">
    <name type="scientific">Capnocytophaga granulosa</name>
    <dbReference type="NCBI Taxonomy" id="45242"/>
    <lineage>
        <taxon>Bacteria</taxon>
        <taxon>Pseudomonadati</taxon>
        <taxon>Bacteroidota</taxon>
        <taxon>Flavobacteriia</taxon>
        <taxon>Flavobacteriales</taxon>
        <taxon>Flavobacteriaceae</taxon>
        <taxon>Capnocytophaga</taxon>
    </lineage>
</organism>
<protein>
    <submittedName>
        <fullName evidence="1">Uncharacterized protein</fullName>
    </submittedName>
</protein>
<evidence type="ECO:0000313" key="1">
    <source>
        <dbReference type="EMBL" id="SDW38545.1"/>
    </source>
</evidence>
<evidence type="ECO:0000313" key="2">
    <source>
        <dbReference type="Proteomes" id="UP000182771"/>
    </source>
</evidence>
<gene>
    <name evidence="1" type="ORF">SAMN05444420_10278</name>
</gene>
<reference evidence="1 2" key="1">
    <citation type="submission" date="2016-10" db="EMBL/GenBank/DDBJ databases">
        <authorList>
            <person name="Varghese N."/>
            <person name="Submissions S."/>
        </authorList>
    </citation>
    <scope>NUCLEOTIDE SEQUENCE [LARGE SCALE GENOMIC DNA]</scope>
    <source>
        <strain evidence="1 2">DSM 11449</strain>
    </source>
</reference>
<name>A0A1H2T4A5_9FLAO</name>
<dbReference type="GeneID" id="85016177"/>
<dbReference type="AlphaFoldDB" id="A0A1H2T4A5"/>
<dbReference type="EMBL" id="FNND01000002">
    <property type="protein sequence ID" value="SDW38545.1"/>
    <property type="molecule type" value="Genomic_DNA"/>
</dbReference>
<dbReference type="RefSeq" id="WP_016420320.1">
    <property type="nucleotide sequence ID" value="NZ_FNND01000002.1"/>
</dbReference>
<sequence>MDTLVAPPNTQASSIENWYDEKQIFPKQEETCFTEAQAESIKKGIEQADKRLLTPHTEVRKKAREIL</sequence>